<sequence length="73" mass="7901">MRFSFLLIIAALTASTSVSACKEYTEDCNKGSDCCSGLYCNFISSSIRILLRDNFTAACKKAVGQGAQTFNMI</sequence>
<comment type="subcellular location">
    <subcellularLocation>
        <location evidence="1">Secreted</location>
    </subcellularLocation>
</comment>
<organism evidence="5 6">
    <name type="scientific">Rhizopogon vinicolor AM-OR11-026</name>
    <dbReference type="NCBI Taxonomy" id="1314800"/>
    <lineage>
        <taxon>Eukaryota</taxon>
        <taxon>Fungi</taxon>
        <taxon>Dikarya</taxon>
        <taxon>Basidiomycota</taxon>
        <taxon>Agaricomycotina</taxon>
        <taxon>Agaricomycetes</taxon>
        <taxon>Agaricomycetidae</taxon>
        <taxon>Boletales</taxon>
        <taxon>Suillineae</taxon>
        <taxon>Rhizopogonaceae</taxon>
        <taxon>Rhizopogon</taxon>
    </lineage>
</organism>
<keyword evidence="3" id="KW-1015">Disulfide bond</keyword>
<dbReference type="AlphaFoldDB" id="A0A1B7MW33"/>
<evidence type="ECO:0000256" key="4">
    <source>
        <dbReference type="SAM" id="SignalP"/>
    </source>
</evidence>
<evidence type="ECO:0000256" key="2">
    <source>
        <dbReference type="ARBA" id="ARBA00022525"/>
    </source>
</evidence>
<keyword evidence="2" id="KW-0964">Secreted</keyword>
<dbReference type="InterPro" id="IPR011696">
    <property type="entry name" value="Huwentoxin-1"/>
</dbReference>
<proteinExistence type="predicted"/>
<name>A0A1B7MW33_9AGAM</name>
<dbReference type="OrthoDB" id="3867244at2759"/>
<dbReference type="Pfam" id="PF07740">
    <property type="entry name" value="Toxin_12"/>
    <property type="match status" value="1"/>
</dbReference>
<dbReference type="GO" id="GO:0008200">
    <property type="term" value="F:ion channel inhibitor activity"/>
    <property type="evidence" value="ECO:0007669"/>
    <property type="project" value="InterPro"/>
</dbReference>
<gene>
    <name evidence="5" type="ORF">K503DRAFT_772109</name>
</gene>
<dbReference type="GO" id="GO:0005576">
    <property type="term" value="C:extracellular region"/>
    <property type="evidence" value="ECO:0007669"/>
    <property type="project" value="UniProtKB-SubCell"/>
</dbReference>
<evidence type="ECO:0000313" key="6">
    <source>
        <dbReference type="Proteomes" id="UP000092154"/>
    </source>
</evidence>
<dbReference type="EMBL" id="KV448390">
    <property type="protein sequence ID" value="OAX36828.1"/>
    <property type="molecule type" value="Genomic_DNA"/>
</dbReference>
<protein>
    <submittedName>
        <fullName evidence="5">Uncharacterized protein</fullName>
    </submittedName>
</protein>
<dbReference type="PROSITE" id="PS51257">
    <property type="entry name" value="PROKAR_LIPOPROTEIN"/>
    <property type="match status" value="1"/>
</dbReference>
<evidence type="ECO:0000313" key="5">
    <source>
        <dbReference type="EMBL" id="OAX36828.1"/>
    </source>
</evidence>
<dbReference type="Proteomes" id="UP000092154">
    <property type="component" value="Unassembled WGS sequence"/>
</dbReference>
<evidence type="ECO:0000256" key="3">
    <source>
        <dbReference type="ARBA" id="ARBA00023157"/>
    </source>
</evidence>
<keyword evidence="4" id="KW-0732">Signal</keyword>
<accession>A0A1B7MW33</accession>
<feature type="signal peptide" evidence="4">
    <location>
        <begin position="1"/>
        <end position="20"/>
    </location>
</feature>
<keyword evidence="6" id="KW-1185">Reference proteome</keyword>
<dbReference type="InParanoid" id="A0A1B7MW33"/>
<evidence type="ECO:0000256" key="1">
    <source>
        <dbReference type="ARBA" id="ARBA00004613"/>
    </source>
</evidence>
<feature type="chain" id="PRO_5008597586" evidence="4">
    <location>
        <begin position="21"/>
        <end position="73"/>
    </location>
</feature>
<reference evidence="5 6" key="1">
    <citation type="submission" date="2016-06" db="EMBL/GenBank/DDBJ databases">
        <title>Comparative genomics of the ectomycorrhizal sister species Rhizopogon vinicolor and Rhizopogon vesiculosus (Basidiomycota: Boletales) reveals a divergence of the mating type B locus.</title>
        <authorList>
            <consortium name="DOE Joint Genome Institute"/>
            <person name="Mujic A.B."/>
            <person name="Kuo A."/>
            <person name="Tritt A."/>
            <person name="Lipzen A."/>
            <person name="Chen C."/>
            <person name="Johnson J."/>
            <person name="Sharma A."/>
            <person name="Barry K."/>
            <person name="Grigoriev I.V."/>
            <person name="Spatafora J.W."/>
        </authorList>
    </citation>
    <scope>NUCLEOTIDE SEQUENCE [LARGE SCALE GENOMIC DNA]</scope>
    <source>
        <strain evidence="5 6">AM-OR11-026</strain>
    </source>
</reference>